<keyword evidence="1" id="KW-0812">Transmembrane</keyword>
<evidence type="ECO:0000313" key="3">
    <source>
        <dbReference type="Proteomes" id="UP001238496"/>
    </source>
</evidence>
<keyword evidence="1" id="KW-0472">Membrane</keyword>
<organism evidence="2 3">
    <name type="scientific">Peteryoungia aggregata LMG 23059</name>
    <dbReference type="NCBI Taxonomy" id="1368425"/>
    <lineage>
        <taxon>Bacteria</taxon>
        <taxon>Pseudomonadati</taxon>
        <taxon>Pseudomonadota</taxon>
        <taxon>Alphaproteobacteria</taxon>
        <taxon>Hyphomicrobiales</taxon>
        <taxon>Rhizobiaceae</taxon>
        <taxon>Peteryoungia</taxon>
    </lineage>
</organism>
<name>A0ABU0G3Q5_9HYPH</name>
<evidence type="ECO:0000313" key="2">
    <source>
        <dbReference type="EMBL" id="MDQ0419908.1"/>
    </source>
</evidence>
<proteinExistence type="predicted"/>
<protein>
    <submittedName>
        <fullName evidence="2">Uncharacterized protein</fullName>
    </submittedName>
</protein>
<feature type="transmembrane region" description="Helical" evidence="1">
    <location>
        <begin position="6"/>
        <end position="30"/>
    </location>
</feature>
<sequence>MTWEEILPALIGAGIGTAIVEAGTTLYQYFKTGRNQASFLAFRVVIQLESYAGLCLTRIYDADNWESTNGAMGHTWTLLPDFPEFPDDPDGWRNVGPEILHLAYSVKSAHEAEQAGQRFLAKELGGQEAFDTLPSVCWQMAHKALLAARSMRVRFGFPEGAAGAWTQVEGLRSKYEGKD</sequence>
<dbReference type="Proteomes" id="UP001238496">
    <property type="component" value="Unassembled WGS sequence"/>
</dbReference>
<dbReference type="EMBL" id="JAUSUW010000002">
    <property type="protein sequence ID" value="MDQ0419908.1"/>
    <property type="molecule type" value="Genomic_DNA"/>
</dbReference>
<keyword evidence="1" id="KW-1133">Transmembrane helix</keyword>
<comment type="caution">
    <text evidence="2">The sequence shown here is derived from an EMBL/GenBank/DDBJ whole genome shotgun (WGS) entry which is preliminary data.</text>
</comment>
<accession>A0ABU0G3Q5</accession>
<gene>
    <name evidence="2" type="ORF">J2045_000921</name>
</gene>
<keyword evidence="3" id="KW-1185">Reference proteome</keyword>
<reference evidence="2 3" key="1">
    <citation type="submission" date="2023-07" db="EMBL/GenBank/DDBJ databases">
        <title>Genomic Encyclopedia of Type Strains, Phase IV (KMG-IV): sequencing the most valuable type-strain genomes for metagenomic binning, comparative biology and taxonomic classification.</title>
        <authorList>
            <person name="Goeker M."/>
        </authorList>
    </citation>
    <scope>NUCLEOTIDE SEQUENCE [LARGE SCALE GENOMIC DNA]</scope>
    <source>
        <strain evidence="2 3">DSM 1111</strain>
    </source>
</reference>
<evidence type="ECO:0000256" key="1">
    <source>
        <dbReference type="SAM" id="Phobius"/>
    </source>
</evidence>